<evidence type="ECO:0000256" key="9">
    <source>
        <dbReference type="SAM" id="MobiDB-lite"/>
    </source>
</evidence>
<dbReference type="SMART" id="SM00382">
    <property type="entry name" value="AAA"/>
    <property type="match status" value="1"/>
</dbReference>
<comment type="caution">
    <text evidence="11">The sequence shown here is derived from an EMBL/GenBank/DDBJ whole genome shotgun (WGS) entry which is preliminary data.</text>
</comment>
<dbReference type="PANTHER" id="PTHR42781">
    <property type="entry name" value="SPERMIDINE/PUTRESCINE IMPORT ATP-BINDING PROTEIN POTA"/>
    <property type="match status" value="1"/>
</dbReference>
<gene>
    <name evidence="11" type="ORF">SMF913_26035</name>
</gene>
<sequence length="404" mass="42633">MTAGTETVDTAGAPTGPDTAARAGSTRGRLVLEGIHKALGGKAVVRGIDLAMEPGEFLTLLGPSGCGKSTTLNMVAGHLLPDSGVVEVDGRDITRLPANRRAMGMVFQSYALFPHMTVAENIAFGLRMRKVGAARRRRRAAEALELVGLDGMGERYPRQLSGGQRQRTALARALIVEPDLLLLDEPFSNLDAQLRVRLREEVAALQRRVGTTTILVTHDQDEALAVSDRIAVMAEGTIHQLDAPETVYLRPATDFVAQFVGEVNVLDGIAAGASGAGHRCRIGDTHLVTATPVGTAPGDGEAVRLYVRPEAVRVLAVPEKGRSERPPTDTDTSAAGASVDTATRPGLPGTVEATRFLGTRVRCVVATAAGRVEATLPFGSEVPTLGEEVICAWQPQHASLTARP</sequence>
<feature type="region of interest" description="Disordered" evidence="9">
    <location>
        <begin position="318"/>
        <end position="350"/>
    </location>
</feature>
<evidence type="ECO:0000256" key="8">
    <source>
        <dbReference type="ARBA" id="ARBA00066388"/>
    </source>
</evidence>
<dbReference type="EC" id="7.6.2.9" evidence="8"/>
<evidence type="ECO:0000256" key="3">
    <source>
        <dbReference type="ARBA" id="ARBA00022519"/>
    </source>
</evidence>
<evidence type="ECO:0000313" key="11">
    <source>
        <dbReference type="EMBL" id="PNG90570.1"/>
    </source>
</evidence>
<keyword evidence="6" id="KW-1278">Translocase</keyword>
<dbReference type="FunFam" id="3.40.50.300:FF:000425">
    <property type="entry name" value="Probable ABC transporter, ATP-binding subunit"/>
    <property type="match status" value="1"/>
</dbReference>
<dbReference type="RefSeq" id="WP_180990817.1">
    <property type="nucleotide sequence ID" value="NZ_LJIW01000002.1"/>
</dbReference>
<dbReference type="Gene3D" id="2.40.50.100">
    <property type="match status" value="1"/>
</dbReference>
<dbReference type="GO" id="GO:0043190">
    <property type="term" value="C:ATP-binding cassette (ABC) transporter complex"/>
    <property type="evidence" value="ECO:0007669"/>
    <property type="project" value="InterPro"/>
</dbReference>
<keyword evidence="3" id="KW-0997">Cell inner membrane</keyword>
<protein>
    <recommendedName>
        <fullName evidence="8">ABC-type quaternary amine transporter</fullName>
        <ecNumber evidence="8">7.6.2.9</ecNumber>
    </recommendedName>
</protein>
<evidence type="ECO:0000256" key="2">
    <source>
        <dbReference type="ARBA" id="ARBA00022475"/>
    </source>
</evidence>
<dbReference type="InterPro" id="IPR013611">
    <property type="entry name" value="Transp-assoc_OB_typ2"/>
</dbReference>
<keyword evidence="5 11" id="KW-0067">ATP-binding</keyword>
<feature type="region of interest" description="Disordered" evidence="9">
    <location>
        <begin position="1"/>
        <end position="25"/>
    </location>
</feature>
<dbReference type="InterPro" id="IPR003593">
    <property type="entry name" value="AAA+_ATPase"/>
</dbReference>
<feature type="compositionally biased region" description="Basic and acidic residues" evidence="9">
    <location>
        <begin position="319"/>
        <end position="328"/>
    </location>
</feature>
<dbReference type="SUPFAM" id="SSF50331">
    <property type="entry name" value="MOP-like"/>
    <property type="match status" value="1"/>
</dbReference>
<dbReference type="PROSITE" id="PS50893">
    <property type="entry name" value="ABC_TRANSPORTER_2"/>
    <property type="match status" value="1"/>
</dbReference>
<evidence type="ECO:0000256" key="7">
    <source>
        <dbReference type="ARBA" id="ARBA00023136"/>
    </source>
</evidence>
<organism evidence="11 12">
    <name type="scientific">Streptomyces malaysiensis</name>
    <dbReference type="NCBI Taxonomy" id="92644"/>
    <lineage>
        <taxon>Bacteria</taxon>
        <taxon>Bacillati</taxon>
        <taxon>Actinomycetota</taxon>
        <taxon>Actinomycetes</taxon>
        <taxon>Kitasatosporales</taxon>
        <taxon>Streptomycetaceae</taxon>
        <taxon>Streptomyces</taxon>
        <taxon>Streptomyces violaceusniger group</taxon>
    </lineage>
</organism>
<keyword evidence="1" id="KW-0813">Transport</keyword>
<dbReference type="SUPFAM" id="SSF52540">
    <property type="entry name" value="P-loop containing nucleoside triphosphate hydrolases"/>
    <property type="match status" value="1"/>
</dbReference>
<keyword evidence="12" id="KW-1185">Reference proteome</keyword>
<evidence type="ECO:0000256" key="1">
    <source>
        <dbReference type="ARBA" id="ARBA00022448"/>
    </source>
</evidence>
<keyword evidence="2" id="KW-1003">Cell membrane</keyword>
<dbReference type="AlphaFoldDB" id="A0A2J7YRE3"/>
<evidence type="ECO:0000256" key="4">
    <source>
        <dbReference type="ARBA" id="ARBA00022741"/>
    </source>
</evidence>
<dbReference type="EMBL" id="LJIW01000002">
    <property type="protein sequence ID" value="PNG90570.1"/>
    <property type="molecule type" value="Genomic_DNA"/>
</dbReference>
<dbReference type="InterPro" id="IPR050093">
    <property type="entry name" value="ABC_SmlMolc_Importer"/>
</dbReference>
<keyword evidence="7" id="KW-0472">Membrane</keyword>
<accession>A0A2J7YRE3</accession>
<dbReference type="InterPro" id="IPR008995">
    <property type="entry name" value="Mo/tungstate-bd_C_term_dom"/>
</dbReference>
<feature type="domain" description="ABC transporter" evidence="10">
    <location>
        <begin position="30"/>
        <end position="260"/>
    </location>
</feature>
<dbReference type="InterPro" id="IPR027417">
    <property type="entry name" value="P-loop_NTPase"/>
</dbReference>
<evidence type="ECO:0000259" key="10">
    <source>
        <dbReference type="PROSITE" id="PS50893"/>
    </source>
</evidence>
<evidence type="ECO:0000256" key="6">
    <source>
        <dbReference type="ARBA" id="ARBA00022967"/>
    </source>
</evidence>
<dbReference type="PANTHER" id="PTHR42781:SF1">
    <property type="entry name" value="THIAMINE IMPORT ATP-BINDING PROTEIN THIQ"/>
    <property type="match status" value="1"/>
</dbReference>
<dbReference type="Pfam" id="PF08402">
    <property type="entry name" value="TOBE_2"/>
    <property type="match status" value="1"/>
</dbReference>
<dbReference type="GO" id="GO:0015418">
    <property type="term" value="F:ABC-type quaternary ammonium compound transporting activity"/>
    <property type="evidence" value="ECO:0007669"/>
    <property type="project" value="UniProtKB-EC"/>
</dbReference>
<proteinExistence type="predicted"/>
<evidence type="ECO:0000313" key="12">
    <source>
        <dbReference type="Proteomes" id="UP000236520"/>
    </source>
</evidence>
<dbReference type="InterPro" id="IPR003439">
    <property type="entry name" value="ABC_transporter-like_ATP-bd"/>
</dbReference>
<reference evidence="11 12" key="1">
    <citation type="submission" date="2015-09" db="EMBL/GenBank/DDBJ databases">
        <title>Genome sequence, genome mining and natural product profiling of a biocontrol bacterium Streptomyces malaysiensis F913.</title>
        <authorList>
            <person name="Xu Y."/>
            <person name="Wei J."/>
            <person name="Xie J."/>
            <person name="Li T."/>
            <person name="Zhou Z."/>
        </authorList>
    </citation>
    <scope>NUCLEOTIDE SEQUENCE [LARGE SCALE GENOMIC DNA]</scope>
    <source>
        <strain evidence="11 12">F913</strain>
    </source>
</reference>
<dbReference type="GO" id="GO:0005524">
    <property type="term" value="F:ATP binding"/>
    <property type="evidence" value="ECO:0007669"/>
    <property type="project" value="UniProtKB-KW"/>
</dbReference>
<evidence type="ECO:0000256" key="5">
    <source>
        <dbReference type="ARBA" id="ARBA00022840"/>
    </source>
</evidence>
<dbReference type="GO" id="GO:0016887">
    <property type="term" value="F:ATP hydrolysis activity"/>
    <property type="evidence" value="ECO:0007669"/>
    <property type="project" value="InterPro"/>
</dbReference>
<dbReference type="Gene3D" id="3.40.50.300">
    <property type="entry name" value="P-loop containing nucleotide triphosphate hydrolases"/>
    <property type="match status" value="1"/>
</dbReference>
<dbReference type="Pfam" id="PF00005">
    <property type="entry name" value="ABC_tran"/>
    <property type="match status" value="1"/>
</dbReference>
<feature type="compositionally biased region" description="Low complexity" evidence="9">
    <location>
        <begin position="9"/>
        <end position="24"/>
    </location>
</feature>
<name>A0A2J7YRE3_STRMQ</name>
<dbReference type="Proteomes" id="UP000236520">
    <property type="component" value="Unassembled WGS sequence"/>
</dbReference>
<keyword evidence="4" id="KW-0547">Nucleotide-binding</keyword>